<sequence>MKKLIVTLSVVVVLFIVAWLASPYWMLYQLKQAYENNQPERISAYIDYEAVKESLKPQMNAQWFAADLNQGQHPSWKHLVAQYLGEPITDAVLDRVVTLKTLILLLQGKQLAQSLSIHHKTEDNSSNIIEANMSHTASDPVSTASSSELQYHAGYRDLNHFVIHVVHLQGADTQFIFTRDGWHWKMTDIDLDLGTQQAS</sequence>
<dbReference type="OrthoDB" id="5739641at2"/>
<name>V2UV48_9GAMM</name>
<dbReference type="AlphaFoldDB" id="V2UV48"/>
<gene>
    <name evidence="1" type="ORF">P255_00642</name>
</gene>
<dbReference type="STRING" id="396323.VH98_09455"/>
<dbReference type="Proteomes" id="UP000018418">
    <property type="component" value="Unassembled WGS sequence"/>
</dbReference>
<keyword evidence="2" id="KW-1185">Reference proteome</keyword>
<comment type="caution">
    <text evidence="1">The sequence shown here is derived from an EMBL/GenBank/DDBJ whole genome shotgun (WGS) entry which is preliminary data.</text>
</comment>
<dbReference type="Pfam" id="PF11159">
    <property type="entry name" value="DUF2939"/>
    <property type="match status" value="1"/>
</dbReference>
<reference evidence="1 2" key="1">
    <citation type="submission" date="2013-10" db="EMBL/GenBank/DDBJ databases">
        <title>The Genome Sequence of Acinetobacter brisouii CIP 110357.</title>
        <authorList>
            <consortium name="The Broad Institute Genomics Platform"/>
            <consortium name="The Broad Institute Genome Sequencing Center for Infectious Disease"/>
            <person name="Cerqueira G."/>
            <person name="Feldgarden M."/>
            <person name="Courvalin P."/>
            <person name="Grillot-Courvalin C."/>
            <person name="Clermont D."/>
            <person name="Rocha E."/>
            <person name="Yoon E.-J."/>
            <person name="Nemec A."/>
            <person name="Young S.K."/>
            <person name="Zeng Q."/>
            <person name="Gargeya S."/>
            <person name="Fitzgerald M."/>
            <person name="Abouelleil A."/>
            <person name="Alvarado L."/>
            <person name="Berlin A.M."/>
            <person name="Chapman S.B."/>
            <person name="Gainer-Dewar J."/>
            <person name="Goldberg J."/>
            <person name="Gnerre S."/>
            <person name="Griggs A."/>
            <person name="Gujja S."/>
            <person name="Hansen M."/>
            <person name="Howarth C."/>
            <person name="Imamovic A."/>
            <person name="Ireland A."/>
            <person name="Larimer J."/>
            <person name="McCowan C."/>
            <person name="Murphy C."/>
            <person name="Pearson M."/>
            <person name="Poon T.W."/>
            <person name="Priest M."/>
            <person name="Roberts A."/>
            <person name="Saif S."/>
            <person name="Shea T."/>
            <person name="Sykes S."/>
            <person name="Wortman J."/>
            <person name="Nusbaum C."/>
            <person name="Birren B."/>
        </authorList>
    </citation>
    <scope>NUCLEOTIDE SEQUENCE [LARGE SCALE GENOMIC DNA]</scope>
    <source>
        <strain evidence="1 2">CIP 110357</strain>
    </source>
</reference>
<organism evidence="1 2">
    <name type="scientific">Acinetobacter brisouii CIP 110357</name>
    <dbReference type="NCBI Taxonomy" id="1341683"/>
    <lineage>
        <taxon>Bacteria</taxon>
        <taxon>Pseudomonadati</taxon>
        <taxon>Pseudomonadota</taxon>
        <taxon>Gammaproteobacteria</taxon>
        <taxon>Moraxellales</taxon>
        <taxon>Moraxellaceae</taxon>
        <taxon>Acinetobacter</taxon>
    </lineage>
</organism>
<accession>V2UV48</accession>
<protein>
    <recommendedName>
        <fullName evidence="3">DUF2939 domain-containing protein</fullName>
    </recommendedName>
</protein>
<dbReference type="PATRIC" id="fig|1341683.3.peg.639"/>
<evidence type="ECO:0000313" key="1">
    <source>
        <dbReference type="EMBL" id="ESK52491.1"/>
    </source>
</evidence>
<dbReference type="InterPro" id="IPR021330">
    <property type="entry name" value="DUF2939"/>
</dbReference>
<dbReference type="RefSeq" id="WP_004903534.1">
    <property type="nucleotide sequence ID" value="NZ_BBTI01000001.1"/>
</dbReference>
<dbReference type="EMBL" id="AYEU01000003">
    <property type="protein sequence ID" value="ESK52491.1"/>
    <property type="molecule type" value="Genomic_DNA"/>
</dbReference>
<proteinExistence type="predicted"/>
<evidence type="ECO:0008006" key="3">
    <source>
        <dbReference type="Google" id="ProtNLM"/>
    </source>
</evidence>
<evidence type="ECO:0000313" key="2">
    <source>
        <dbReference type="Proteomes" id="UP000018418"/>
    </source>
</evidence>
<dbReference type="HOGENOM" id="CLU_089890_1_0_6"/>